<evidence type="ECO:0000313" key="2">
    <source>
        <dbReference type="EMBL" id="PSJ05270.1"/>
    </source>
</evidence>
<proteinExistence type="predicted"/>
<protein>
    <submittedName>
        <fullName evidence="2">Uncharacterized protein</fullName>
    </submittedName>
</protein>
<comment type="caution">
    <text evidence="2">The sequence shown here is derived from an EMBL/GenBank/DDBJ whole genome shotgun (WGS) entry which is preliminary data.</text>
</comment>
<accession>A0A2P7MVK2</accession>
<name>A0A2P7MVK2_9CYAN</name>
<evidence type="ECO:0000313" key="3">
    <source>
        <dbReference type="Proteomes" id="UP000243002"/>
    </source>
</evidence>
<sequence length="77" mass="7932">MSSPQQERELDYGTGTNRGGSVIDSANPIDLMNKLRKATAMDDATPPGDAVDAALRDFHSPPAPPASASPASLVKGP</sequence>
<dbReference type="Proteomes" id="UP000243002">
    <property type="component" value="Unassembled WGS sequence"/>
</dbReference>
<dbReference type="AlphaFoldDB" id="A0A2P7MVK2"/>
<feature type="compositionally biased region" description="Basic and acidic residues" evidence="1">
    <location>
        <begin position="1"/>
        <end position="11"/>
    </location>
</feature>
<organism evidence="2 3">
    <name type="scientific">Cyanobium usitatum str. Tous</name>
    <dbReference type="NCBI Taxonomy" id="2116684"/>
    <lineage>
        <taxon>Bacteria</taxon>
        <taxon>Bacillati</taxon>
        <taxon>Cyanobacteriota</taxon>
        <taxon>Cyanophyceae</taxon>
        <taxon>Synechococcales</taxon>
        <taxon>Prochlorococcaceae</taxon>
        <taxon>Cyanobium</taxon>
    </lineage>
</organism>
<dbReference type="EMBL" id="PXXO01000007">
    <property type="protein sequence ID" value="PSJ05270.1"/>
    <property type="molecule type" value="Genomic_DNA"/>
</dbReference>
<dbReference type="OrthoDB" id="540895at2"/>
<feature type="region of interest" description="Disordered" evidence="1">
    <location>
        <begin position="1"/>
        <end position="27"/>
    </location>
</feature>
<gene>
    <name evidence="2" type="ORF">C7K55_07505</name>
</gene>
<evidence type="ECO:0000256" key="1">
    <source>
        <dbReference type="SAM" id="MobiDB-lite"/>
    </source>
</evidence>
<feature type="compositionally biased region" description="Low complexity" evidence="1">
    <location>
        <begin position="68"/>
        <end position="77"/>
    </location>
</feature>
<feature type="region of interest" description="Disordered" evidence="1">
    <location>
        <begin position="41"/>
        <end position="77"/>
    </location>
</feature>
<reference evidence="2 3" key="1">
    <citation type="journal article" date="2018" name="Environ. Microbiol.">
        <title>Ecological and genomic features of two widespread freshwater picocyanobacteria.</title>
        <authorList>
            <person name="Cabello-Yeves P.J."/>
            <person name="Picazo A."/>
            <person name="Camacho A."/>
            <person name="Callieri C."/>
            <person name="Rosselli R."/>
            <person name="Roda-Garcia J.J."/>
            <person name="Coutinho F.H."/>
            <person name="Rodriguez-Valera F."/>
        </authorList>
    </citation>
    <scope>NUCLEOTIDE SEQUENCE [LARGE SCALE GENOMIC DNA]</scope>
    <source>
        <strain evidence="2 3">Tous</strain>
    </source>
</reference>
<keyword evidence="3" id="KW-1185">Reference proteome</keyword>